<sequence length="113" mass="12988">MVHLPMMAYAALPTFHLFTLAIPDEPGLIFYTEHSRLPPYWRTGTSDETQSIFADWLIDPFSLALAVPSVIMDLSYNVLLHPDHPAFDQIAVVDQMILPVDQRLWRYETQMGK</sequence>
<dbReference type="InterPro" id="IPR014914">
    <property type="entry name" value="RES_dom"/>
</dbReference>
<evidence type="ECO:0000313" key="2">
    <source>
        <dbReference type="EMBL" id="MBO0935346.1"/>
    </source>
</evidence>
<dbReference type="Pfam" id="PF08808">
    <property type="entry name" value="RES"/>
    <property type="match status" value="1"/>
</dbReference>
<protein>
    <submittedName>
        <fullName evidence="2">RES family NAD+ phosphorylase</fullName>
    </submittedName>
</protein>
<comment type="caution">
    <text evidence="2">The sequence shown here is derived from an EMBL/GenBank/DDBJ whole genome shotgun (WGS) entry which is preliminary data.</text>
</comment>
<name>A0A939GEP9_9BACT</name>
<dbReference type="EMBL" id="JAFMYV010000001">
    <property type="protein sequence ID" value="MBO0935346.1"/>
    <property type="molecule type" value="Genomic_DNA"/>
</dbReference>
<dbReference type="RefSeq" id="WP_207362904.1">
    <property type="nucleotide sequence ID" value="NZ_JAFMYV010000001.1"/>
</dbReference>
<dbReference type="Proteomes" id="UP000664034">
    <property type="component" value="Unassembled WGS sequence"/>
</dbReference>
<gene>
    <name evidence="2" type="ORF">J2I47_02175</name>
</gene>
<proteinExistence type="predicted"/>
<reference evidence="2" key="1">
    <citation type="submission" date="2021-03" db="EMBL/GenBank/DDBJ databases">
        <title>Fibrella sp. HMF5335 genome sequencing and assembly.</title>
        <authorList>
            <person name="Kang H."/>
            <person name="Kim H."/>
            <person name="Bae S."/>
            <person name="Joh K."/>
        </authorList>
    </citation>
    <scope>NUCLEOTIDE SEQUENCE</scope>
    <source>
        <strain evidence="2">HMF5335</strain>
    </source>
</reference>
<keyword evidence="3" id="KW-1185">Reference proteome</keyword>
<evidence type="ECO:0000259" key="1">
    <source>
        <dbReference type="Pfam" id="PF08808"/>
    </source>
</evidence>
<dbReference type="AlphaFoldDB" id="A0A939GEP9"/>
<accession>A0A939GEP9</accession>
<evidence type="ECO:0000313" key="3">
    <source>
        <dbReference type="Proteomes" id="UP000664034"/>
    </source>
</evidence>
<feature type="domain" description="RES" evidence="1">
    <location>
        <begin position="13"/>
        <end position="99"/>
    </location>
</feature>
<organism evidence="2 3">
    <name type="scientific">Fibrella rubiginis</name>
    <dbReference type="NCBI Taxonomy" id="2817060"/>
    <lineage>
        <taxon>Bacteria</taxon>
        <taxon>Pseudomonadati</taxon>
        <taxon>Bacteroidota</taxon>
        <taxon>Cytophagia</taxon>
        <taxon>Cytophagales</taxon>
        <taxon>Spirosomataceae</taxon>
        <taxon>Fibrella</taxon>
    </lineage>
</organism>